<reference evidence="1" key="2">
    <citation type="submission" date="2021-04" db="EMBL/GenBank/DDBJ databases">
        <authorList>
            <person name="Podell S."/>
        </authorList>
    </citation>
    <scope>NUCLEOTIDE SEQUENCE</scope>
    <source>
        <strain evidence="1">Hildebrandi</strain>
    </source>
</reference>
<dbReference type="AlphaFoldDB" id="A0A9K3L880"/>
<dbReference type="OrthoDB" id="419329at2759"/>
<proteinExistence type="predicted"/>
<dbReference type="Proteomes" id="UP000693970">
    <property type="component" value="Unassembled WGS sequence"/>
</dbReference>
<comment type="caution">
    <text evidence="1">The sequence shown here is derived from an EMBL/GenBank/DDBJ whole genome shotgun (WGS) entry which is preliminary data.</text>
</comment>
<evidence type="ECO:0000313" key="2">
    <source>
        <dbReference type="Proteomes" id="UP000693970"/>
    </source>
</evidence>
<accession>A0A9K3L880</accession>
<gene>
    <name evidence="1" type="ORF">IV203_000877</name>
</gene>
<sequence>MARRSRTQLVVHNQPPYQIHNLNLSDLWLDLVRHDKVAATVQLPNENDEAVTTTVKYGVRMVGSEMGPTCQEFVMQEGCVTDETSQHPSIRSINETLSKLQVRQQDYDDSPSISGVAFREAGGFVAQLQLVRTLRPPPSPGFSGTITSVPPPYDESTDSFVTGPLRLQLRPLVGRLALDEENPWDENDRPLHTHWDVYHNVSPADVRGHFLLLPTISKKSNWRGQVFTEEDCHDMVHLANAIMPPGSLLIGYNSVGAGASQNHIHCHVWPCPPVPLLKHDDTAGWNAYPVSKVTSIYDFFDMFAGDTDQVEVSYLKYPVFCVLLSASSKSLNLLGKVLATVIECLDTAPHNLAFLNRCSEDNDERDLIQKELWVDVYVFARSKERSDVLPTLKLGVSEMMGVFHAQSNEELKCLSTLIPREQFEDDGHHSLEHDHDHDHDEVIEETMSIMEQALADVSIDDEAALWQSIKSKLEEMSTL</sequence>
<reference evidence="1" key="1">
    <citation type="journal article" date="2021" name="Sci. Rep.">
        <title>Diploid genomic architecture of Nitzschia inconspicua, an elite biomass production diatom.</title>
        <authorList>
            <person name="Oliver A."/>
            <person name="Podell S."/>
            <person name="Pinowska A."/>
            <person name="Traller J.C."/>
            <person name="Smith S.R."/>
            <person name="McClure R."/>
            <person name="Beliaev A."/>
            <person name="Bohutskyi P."/>
            <person name="Hill E.A."/>
            <person name="Rabines A."/>
            <person name="Zheng H."/>
            <person name="Allen L.Z."/>
            <person name="Kuo A."/>
            <person name="Grigoriev I.V."/>
            <person name="Allen A.E."/>
            <person name="Hazlebeck D."/>
            <person name="Allen E.E."/>
        </authorList>
    </citation>
    <scope>NUCLEOTIDE SEQUENCE</scope>
    <source>
        <strain evidence="1">Hildebrandi</strain>
    </source>
</reference>
<evidence type="ECO:0000313" key="1">
    <source>
        <dbReference type="EMBL" id="KAG7356191.1"/>
    </source>
</evidence>
<dbReference type="EMBL" id="JAGRRH010000015">
    <property type="protein sequence ID" value="KAG7356191.1"/>
    <property type="molecule type" value="Genomic_DNA"/>
</dbReference>
<name>A0A9K3L880_9STRA</name>
<protein>
    <submittedName>
        <fullName evidence="1">Uncharacterized protein</fullName>
    </submittedName>
</protein>
<keyword evidence="2" id="KW-1185">Reference proteome</keyword>
<organism evidence="1 2">
    <name type="scientific">Nitzschia inconspicua</name>
    <dbReference type="NCBI Taxonomy" id="303405"/>
    <lineage>
        <taxon>Eukaryota</taxon>
        <taxon>Sar</taxon>
        <taxon>Stramenopiles</taxon>
        <taxon>Ochrophyta</taxon>
        <taxon>Bacillariophyta</taxon>
        <taxon>Bacillariophyceae</taxon>
        <taxon>Bacillariophycidae</taxon>
        <taxon>Bacillariales</taxon>
        <taxon>Bacillariaceae</taxon>
        <taxon>Nitzschia</taxon>
    </lineage>
</organism>